<dbReference type="InterPro" id="IPR004846">
    <property type="entry name" value="T2SS/T3SS_dom"/>
</dbReference>
<evidence type="ECO:0000256" key="2">
    <source>
        <dbReference type="ARBA" id="ARBA00022729"/>
    </source>
</evidence>
<dbReference type="PANTHER" id="PTHR30332">
    <property type="entry name" value="PROBABLE GENERAL SECRETION PATHWAY PROTEIN D"/>
    <property type="match status" value="1"/>
</dbReference>
<evidence type="ECO:0000256" key="3">
    <source>
        <dbReference type="ARBA" id="ARBA00023136"/>
    </source>
</evidence>
<feature type="domain" description="NolW-like" evidence="8">
    <location>
        <begin position="341"/>
        <end position="430"/>
    </location>
</feature>
<accession>A0ABU2ZY28</accession>
<dbReference type="InterPro" id="IPR038591">
    <property type="entry name" value="NolW-like_sf"/>
</dbReference>
<evidence type="ECO:0000256" key="4">
    <source>
        <dbReference type="RuleBase" id="RU004003"/>
    </source>
</evidence>
<dbReference type="Gene3D" id="3.30.1370.120">
    <property type="match status" value="2"/>
</dbReference>
<keyword evidence="5" id="KW-0813">Transport</keyword>
<evidence type="ECO:0000256" key="1">
    <source>
        <dbReference type="ARBA" id="ARBA00004370"/>
    </source>
</evidence>
<dbReference type="PROSITE" id="PS00875">
    <property type="entry name" value="T2SP_D"/>
    <property type="match status" value="1"/>
</dbReference>
<evidence type="ECO:0000313" key="9">
    <source>
        <dbReference type="EMBL" id="MDT0602809.1"/>
    </source>
</evidence>
<dbReference type="InterPro" id="IPR001775">
    <property type="entry name" value="GspD/PilQ"/>
</dbReference>
<sequence length="675" mass="73930">MKKLNVFCISCLTVLILSACTSAPKQPMAIKESYLKNTTTALEVSNAELLANNRTAQEPVSPEFRFVAPMKLGTKQATTATDILKRFSESAELTIAADSLALTDYLHYVFGEQLKVSYIVADELKNDNQSVTLNLQTPISARKLFTLTEELLIERNYTLRVDDNIFYIHKNSGTAGKGDFAYGYGKNPNDVPQTSLEIIQMVPFEYGMQISLANTLRQLLGVTAIPDQQRNSLTIRGKRKEVVKALELVQIMDQPALQNRQIGIYQGVFLPTKDLISKITELLGQEGLSVGSSPKLALSVVELDKQGKLIFFANNQQVIERAVYWLKQIDKPILSADKQYFIYQPQYSRAVDMGESLEALIGGGFNEVSNSTSASNQNTTNERRRVRSASSADIKMVVDERANSIIFFTSGEEYQQLLPLINRLDVLPKQVVLEVMIAEVVLSDEFKSGVEFSLSNLGAAKVGGFNLTSGTSGLSYVLSGTRGQVSLELFQSNSNVNVLSRPSLLVRDGVTASINVGDSIPTVGETIFDANGTSRTSVVYRDTGISLSVTPTVNARGVIIMEIDQQTTGQADGGVSVAGSPVISERNIQTEVIAESGQTIVLGGLIKENKTKSDSSVPFFSSIPLVGKLFDSQKDSTTKTELVVLVTPRIIESVNEWEDIKTQFMQSFKSLQLEN</sequence>
<dbReference type="PANTHER" id="PTHR30332:SF24">
    <property type="entry name" value="SECRETIN GSPD-RELATED"/>
    <property type="match status" value="1"/>
</dbReference>
<evidence type="ECO:0000256" key="6">
    <source>
        <dbReference type="SAM" id="SignalP"/>
    </source>
</evidence>
<feature type="chain" id="PRO_5045056623" evidence="6">
    <location>
        <begin position="20"/>
        <end position="675"/>
    </location>
</feature>
<proteinExistence type="inferred from homology"/>
<comment type="subcellular location">
    <subcellularLocation>
        <location evidence="5">Cell outer membrane</location>
    </subcellularLocation>
    <subcellularLocation>
        <location evidence="1">Membrane</location>
    </subcellularLocation>
</comment>
<dbReference type="PRINTS" id="PR01032">
    <property type="entry name" value="PHAGEIV"/>
</dbReference>
<dbReference type="InterPro" id="IPR004845">
    <property type="entry name" value="T2SS_GspD_CS"/>
</dbReference>
<protein>
    <submittedName>
        <fullName evidence="9">Secretin N-terminal domain-containing protein</fullName>
    </submittedName>
</protein>
<comment type="caution">
    <text evidence="9">The sequence shown here is derived from an EMBL/GenBank/DDBJ whole genome shotgun (WGS) entry which is preliminary data.</text>
</comment>
<dbReference type="Proteomes" id="UP001266357">
    <property type="component" value="Unassembled WGS sequence"/>
</dbReference>
<dbReference type="InterPro" id="IPR050810">
    <property type="entry name" value="Bact_Secretion_Sys_Channel"/>
</dbReference>
<comment type="similarity">
    <text evidence="4">Belongs to the bacterial secretin family.</text>
</comment>
<evidence type="ECO:0000313" key="10">
    <source>
        <dbReference type="Proteomes" id="UP001266357"/>
    </source>
</evidence>
<dbReference type="PROSITE" id="PS51257">
    <property type="entry name" value="PROKAR_LIPOPROTEIN"/>
    <property type="match status" value="1"/>
</dbReference>
<evidence type="ECO:0000259" key="7">
    <source>
        <dbReference type="Pfam" id="PF00263"/>
    </source>
</evidence>
<dbReference type="Pfam" id="PF00263">
    <property type="entry name" value="Secretin"/>
    <property type="match status" value="1"/>
</dbReference>
<gene>
    <name evidence="9" type="ORF">RM573_04325</name>
</gene>
<dbReference type="EMBL" id="JAVRIF010000002">
    <property type="protein sequence ID" value="MDT0602809.1"/>
    <property type="molecule type" value="Genomic_DNA"/>
</dbReference>
<feature type="signal peptide" evidence="6">
    <location>
        <begin position="1"/>
        <end position="19"/>
    </location>
</feature>
<feature type="domain" description="Type II/III secretion system secretin-like" evidence="7">
    <location>
        <begin position="490"/>
        <end position="652"/>
    </location>
</feature>
<dbReference type="RefSeq" id="WP_311577831.1">
    <property type="nucleotide sequence ID" value="NZ_JAVRIF010000002.1"/>
</dbReference>
<organism evidence="9 10">
    <name type="scientific">Thalassotalea castellviae</name>
    <dbReference type="NCBI Taxonomy" id="3075612"/>
    <lineage>
        <taxon>Bacteria</taxon>
        <taxon>Pseudomonadati</taxon>
        <taxon>Pseudomonadota</taxon>
        <taxon>Gammaproteobacteria</taxon>
        <taxon>Alteromonadales</taxon>
        <taxon>Colwelliaceae</taxon>
        <taxon>Thalassotalea</taxon>
    </lineage>
</organism>
<keyword evidence="10" id="KW-1185">Reference proteome</keyword>
<dbReference type="Pfam" id="PF03958">
    <property type="entry name" value="Secretin_N"/>
    <property type="match status" value="1"/>
</dbReference>
<name>A0ABU2ZY28_9GAMM</name>
<evidence type="ECO:0000259" key="8">
    <source>
        <dbReference type="Pfam" id="PF03958"/>
    </source>
</evidence>
<evidence type="ECO:0000256" key="5">
    <source>
        <dbReference type="RuleBase" id="RU004004"/>
    </source>
</evidence>
<keyword evidence="2 6" id="KW-0732">Signal</keyword>
<reference evidence="9 10" key="1">
    <citation type="submission" date="2023-09" db="EMBL/GenBank/DDBJ databases">
        <authorList>
            <person name="Rey-Velasco X."/>
        </authorList>
    </citation>
    <scope>NUCLEOTIDE SEQUENCE [LARGE SCALE GENOMIC DNA]</scope>
    <source>
        <strain evidence="9 10">W431</strain>
    </source>
</reference>
<dbReference type="InterPro" id="IPR005644">
    <property type="entry name" value="NolW-like"/>
</dbReference>
<keyword evidence="3" id="KW-0472">Membrane</keyword>
<dbReference type="PRINTS" id="PR00811">
    <property type="entry name" value="BCTERIALGSPD"/>
</dbReference>